<gene>
    <name evidence="1" type="ORF">SAMN06265219_11379</name>
</gene>
<evidence type="ECO:0000313" key="1">
    <source>
        <dbReference type="EMBL" id="SMO86680.1"/>
    </source>
</evidence>
<dbReference type="OrthoDB" id="7064990at2"/>
<organism evidence="1 2">
    <name type="scientific">Gracilimonas mengyeensis</name>
    <dbReference type="NCBI Taxonomy" id="1302730"/>
    <lineage>
        <taxon>Bacteria</taxon>
        <taxon>Pseudomonadati</taxon>
        <taxon>Balneolota</taxon>
        <taxon>Balneolia</taxon>
        <taxon>Balneolales</taxon>
        <taxon>Balneolaceae</taxon>
        <taxon>Gracilimonas</taxon>
    </lineage>
</organism>
<dbReference type="RefSeq" id="WP_142455376.1">
    <property type="nucleotide sequence ID" value="NZ_FXTP01000013.1"/>
</dbReference>
<dbReference type="AlphaFoldDB" id="A0A521EU90"/>
<name>A0A521EU90_9BACT</name>
<evidence type="ECO:0008006" key="3">
    <source>
        <dbReference type="Google" id="ProtNLM"/>
    </source>
</evidence>
<accession>A0A521EU90</accession>
<dbReference type="EMBL" id="FXTP01000013">
    <property type="protein sequence ID" value="SMO86680.1"/>
    <property type="molecule type" value="Genomic_DNA"/>
</dbReference>
<sequence length="231" mass="26811">MIETHPLLTEKEISRIKSIVDNFENDWVERSDGFYTLGASSYLDAATESYEKYQQKADAINTKLREQLGFLYKKVEKDLEDHMGQKVTVTKKFAVPGFHIWLENGLPRIPGPTYHFDVQHLSIPWNGKETTIEETNRDEMFTFTLPIELPKAGGGLDIWDIDHSEIANQEVEDLIPRRKRYFCTYKLGKMVIHSGLKLHRVAVTSPIYEGDRRITLQGHGRLIDGQWVLYW</sequence>
<evidence type="ECO:0000313" key="2">
    <source>
        <dbReference type="Proteomes" id="UP000317557"/>
    </source>
</evidence>
<dbReference type="Proteomes" id="UP000317557">
    <property type="component" value="Unassembled WGS sequence"/>
</dbReference>
<proteinExistence type="predicted"/>
<reference evidence="1 2" key="1">
    <citation type="submission" date="2017-05" db="EMBL/GenBank/DDBJ databases">
        <authorList>
            <person name="Varghese N."/>
            <person name="Submissions S."/>
        </authorList>
    </citation>
    <scope>NUCLEOTIDE SEQUENCE [LARGE SCALE GENOMIC DNA]</scope>
    <source>
        <strain evidence="1 2">DSM 21985</strain>
    </source>
</reference>
<keyword evidence="2" id="KW-1185">Reference proteome</keyword>
<protein>
    <recommendedName>
        <fullName evidence="3">Fe2OG dioxygenase domain-containing protein</fullName>
    </recommendedName>
</protein>